<feature type="transmembrane region" description="Helical" evidence="12">
    <location>
        <begin position="320"/>
        <end position="340"/>
    </location>
</feature>
<dbReference type="PANTHER" id="PTHR45727">
    <property type="entry name" value="NPC INTRACELLULAR CHOLESTEROL TRANSPORTER 1"/>
    <property type="match status" value="1"/>
</dbReference>
<dbReference type="GO" id="GO:0005886">
    <property type="term" value="C:plasma membrane"/>
    <property type="evidence" value="ECO:0007669"/>
    <property type="project" value="TreeGrafter"/>
</dbReference>
<feature type="transmembrane region" description="Helical" evidence="12">
    <location>
        <begin position="879"/>
        <end position="903"/>
    </location>
</feature>
<feature type="transmembrane region" description="Helical" evidence="12">
    <location>
        <begin position="771"/>
        <end position="796"/>
    </location>
</feature>
<comment type="catalytic activity">
    <reaction evidence="11">
        <text>cholesterol(in) = cholesterol(out)</text>
        <dbReference type="Rhea" id="RHEA:39747"/>
        <dbReference type="ChEBI" id="CHEBI:16113"/>
    </reaction>
</comment>
<dbReference type="Pfam" id="PF16414">
    <property type="entry name" value="NPC1_N"/>
    <property type="match status" value="1"/>
</dbReference>
<dbReference type="Pfam" id="PF22314">
    <property type="entry name" value="NPC1_MLD"/>
    <property type="match status" value="1"/>
</dbReference>
<keyword evidence="10" id="KW-0325">Glycoprotein</keyword>
<dbReference type="PANTHER" id="PTHR45727:SF2">
    <property type="entry name" value="NPC INTRACELLULAR CHOLESTEROL TRANSPORTER 1"/>
    <property type="match status" value="1"/>
</dbReference>
<evidence type="ECO:0000256" key="8">
    <source>
        <dbReference type="ARBA" id="ARBA00023136"/>
    </source>
</evidence>
<evidence type="ECO:0000256" key="11">
    <source>
        <dbReference type="ARBA" id="ARBA00034049"/>
    </source>
</evidence>
<evidence type="ECO:0000256" key="1">
    <source>
        <dbReference type="ARBA" id="ARBA00004141"/>
    </source>
</evidence>
<feature type="transmembrane region" description="Helical" evidence="12">
    <location>
        <begin position="385"/>
        <end position="407"/>
    </location>
</feature>
<feature type="transmembrane region" description="Helical" evidence="12">
    <location>
        <begin position="1252"/>
        <end position="1274"/>
    </location>
</feature>
<comment type="similarity">
    <text evidence="2">Belongs to the patched family.</text>
</comment>
<evidence type="ECO:0000256" key="5">
    <source>
        <dbReference type="ARBA" id="ARBA00022729"/>
    </source>
</evidence>
<protein>
    <recommendedName>
        <fullName evidence="13">SSD domain-containing protein</fullName>
    </recommendedName>
</protein>
<dbReference type="PROSITE" id="PS50156">
    <property type="entry name" value="SSD"/>
    <property type="match status" value="1"/>
</dbReference>
<evidence type="ECO:0000313" key="15">
    <source>
        <dbReference type="Proteomes" id="UP000835052"/>
    </source>
</evidence>
<organism evidence="14 15">
    <name type="scientific">Caenorhabditis auriculariae</name>
    <dbReference type="NCBI Taxonomy" id="2777116"/>
    <lineage>
        <taxon>Eukaryota</taxon>
        <taxon>Metazoa</taxon>
        <taxon>Ecdysozoa</taxon>
        <taxon>Nematoda</taxon>
        <taxon>Chromadorea</taxon>
        <taxon>Rhabditida</taxon>
        <taxon>Rhabditina</taxon>
        <taxon>Rhabditomorpha</taxon>
        <taxon>Rhabditoidea</taxon>
        <taxon>Rhabditidae</taxon>
        <taxon>Peloderinae</taxon>
        <taxon>Caenorhabditis</taxon>
    </lineage>
</organism>
<evidence type="ECO:0000256" key="7">
    <source>
        <dbReference type="ARBA" id="ARBA00023055"/>
    </source>
</evidence>
<keyword evidence="4 12" id="KW-0812">Transmembrane</keyword>
<feature type="domain" description="SSD" evidence="13">
    <location>
        <begin position="660"/>
        <end position="830"/>
    </location>
</feature>
<dbReference type="GO" id="GO:0042632">
    <property type="term" value="P:cholesterol homeostasis"/>
    <property type="evidence" value="ECO:0007669"/>
    <property type="project" value="TreeGrafter"/>
</dbReference>
<sequence>MLLAAASLNSGEAGSCGAVQYDLFPGHAIIGPRDSLKMLLRLALIFQIWAALIDPTSGAGCEMQGVCFEEGSISAPCPAPLNATTVEAPHSDQDFDKLRDLCPHLFTDGNEVCCNKPQARGLVKQLESFNSVFQRCSSCVDNFAKLWCDFTCSPNQQNFVKVLKTAEKDGTRYVTDAQYRLSKDFAEGVLRSCRSVMLGDLPAISLMCQGLGRSQCTVQTWLNFIGTKNPSAGIPINIKFDLIDKPTADNTTLDLFNETSREDFNDQTATPCNVSPRMGRDACPRSDCDQYPEKKIIDYTIPVEEEVRFSILLPIDTSRLFLGATIILSIMVFYCVWCVLSRRKKARREERSYAPGRLHRTGAWIERQLESGCTEYGRLVARNPYNAIATGLVIAMIACSGMIHFSLVSDPVEIWSSPNSRARQEKNFFDAKFGSFQRIEQVTFVTKSDLRSDELLPGAIFDQAHFEEILNVVKEIENITVLWPGSKRTSARSITLQDVCFRPMGPKADCLVMTPTGYFQDDLEKMKLNFTPIQSEDDFNYDDPESGPAFPLHIKECLTTPMNINTKAGLSCLGLYGGPIFPNMVFGQHPERSVEESHVATVTYTLNRIDSEEDREKALIWEAAFIEKLKNYKVRHPNITISFMAERSIEDELTNEATDDIGTIVLSMFLALMLIIVNLGEYRVLDNKLATLLVHSKGLIALLSILIMVISTFCSVGVFCYLNVKATKNAMPVLFFMVMSVAINHIFIYVQTYQRWWRKDGRTSLEERFGLLCGQTMPTILLSVVSSSFCFSMGALTPMPAVSSFSPYAGLGLVFNFILQSTILLGALLLDIRREEDGRIEITQQKMVEIDEVVEAEGYVMAVYEKTLAPVLMKKSTRAIIIVIFGSFFILSGFAATTIKVGFDQTMAVSENSYLSQHFKYLDLYMNVGPPVYFVVRGEVDLHDPYVQNSFCTGAGCNENSFGNILIDAANAKKGVVQGTVFNWVDTYLEWISRDGNCCKVRPDSPKTLCGQKELEMRGYNGSAEFCTSCLNFDSIAMRAKNTSSLIYNRPSMKTFYEYLPAFMEDVPNFRCIKGGRAAFKDAISLNSRGRVSASHFMVLGRKIRISNSQEFMDAMTMARTLAGHLRKALNDTVDVFPYSPFYVFYEAYQDCVETAVSVILLSLTVNFVVTGILLGIDYKSALFGVMTIAMVVVDLIGIMAIWGIELNAISIANLVMALGISAEFVVHILRGYCYSERVTRVDRATESFVKVGSTIFSGLTSTLLGASVILAFSHSQICKVFFFRMVFSTVVLGASHGLIFLPVILSLGGNDRGSRLNRRERVFAEEGNGLKRNRSSHESAVSTERANLVDMPLEGLQLDTLDLPAVDVQAPCVDLDDV</sequence>
<dbReference type="Proteomes" id="UP000835052">
    <property type="component" value="Unassembled WGS sequence"/>
</dbReference>
<evidence type="ECO:0000256" key="9">
    <source>
        <dbReference type="ARBA" id="ARBA00023157"/>
    </source>
</evidence>
<reference evidence="14" key="1">
    <citation type="submission" date="2020-10" db="EMBL/GenBank/DDBJ databases">
        <authorList>
            <person name="Kikuchi T."/>
        </authorList>
    </citation>
    <scope>NUCLEOTIDE SEQUENCE</scope>
    <source>
        <strain evidence="14">NKZ352</strain>
    </source>
</reference>
<proteinExistence type="inferred from homology"/>
<dbReference type="InterPro" id="IPR053956">
    <property type="entry name" value="NPC1_MLD"/>
</dbReference>
<keyword evidence="15" id="KW-1185">Reference proteome</keyword>
<feature type="transmembrane region" description="Helical" evidence="12">
    <location>
        <begin position="699"/>
        <end position="724"/>
    </location>
</feature>
<evidence type="ECO:0000256" key="12">
    <source>
        <dbReference type="SAM" id="Phobius"/>
    </source>
</evidence>
<keyword evidence="7" id="KW-0445">Lipid transport</keyword>
<evidence type="ECO:0000256" key="4">
    <source>
        <dbReference type="ARBA" id="ARBA00022692"/>
    </source>
</evidence>
<gene>
    <name evidence="14" type="ORF">CAUJ_LOCUS7054</name>
</gene>
<feature type="transmembrane region" description="Helical" evidence="12">
    <location>
        <begin position="1286"/>
        <end position="1310"/>
    </location>
</feature>
<feature type="transmembrane region" description="Helical" evidence="12">
    <location>
        <begin position="730"/>
        <end position="750"/>
    </location>
</feature>
<evidence type="ECO:0000313" key="14">
    <source>
        <dbReference type="EMBL" id="CAD6191135.1"/>
    </source>
</evidence>
<dbReference type="InterPro" id="IPR032190">
    <property type="entry name" value="NPC1_N"/>
</dbReference>
<keyword evidence="3" id="KW-0813">Transport</keyword>
<dbReference type="InterPro" id="IPR000731">
    <property type="entry name" value="SSD"/>
</dbReference>
<keyword evidence="9" id="KW-1015">Disulfide bond</keyword>
<dbReference type="GO" id="GO:0015918">
    <property type="term" value="P:sterol transport"/>
    <property type="evidence" value="ECO:0007669"/>
    <property type="project" value="TreeGrafter"/>
</dbReference>
<comment type="subcellular location">
    <subcellularLocation>
        <location evidence="1">Membrane</location>
        <topology evidence="1">Multi-pass membrane protein</topology>
    </subcellularLocation>
</comment>
<keyword evidence="6 12" id="KW-1133">Transmembrane helix</keyword>
<feature type="transmembrane region" description="Helical" evidence="12">
    <location>
        <begin position="808"/>
        <end position="830"/>
    </location>
</feature>
<feature type="transmembrane region" description="Helical" evidence="12">
    <location>
        <begin position="1156"/>
        <end position="1175"/>
    </location>
</feature>
<keyword evidence="8 12" id="KW-0472">Membrane</keyword>
<comment type="caution">
    <text evidence="14">The sequence shown here is derived from an EMBL/GenBank/DDBJ whole genome shotgun (WGS) entry which is preliminary data.</text>
</comment>
<evidence type="ECO:0000256" key="10">
    <source>
        <dbReference type="ARBA" id="ARBA00023180"/>
    </source>
</evidence>
<feature type="transmembrane region" description="Helical" evidence="12">
    <location>
        <begin position="1209"/>
        <end position="1231"/>
    </location>
</feature>
<evidence type="ECO:0000256" key="3">
    <source>
        <dbReference type="ARBA" id="ARBA00022448"/>
    </source>
</evidence>
<dbReference type="InterPro" id="IPR053958">
    <property type="entry name" value="HMGCR/SNAP/NPC1-like_SSD"/>
</dbReference>
<dbReference type="GO" id="GO:0030299">
    <property type="term" value="P:intestinal cholesterol absorption"/>
    <property type="evidence" value="ECO:0007669"/>
    <property type="project" value="TreeGrafter"/>
</dbReference>
<dbReference type="SUPFAM" id="SSF82866">
    <property type="entry name" value="Multidrug efflux transporter AcrB transmembrane domain"/>
    <property type="match status" value="2"/>
</dbReference>
<dbReference type="EMBL" id="CAJGYM010000019">
    <property type="protein sequence ID" value="CAD6191135.1"/>
    <property type="molecule type" value="Genomic_DNA"/>
</dbReference>
<dbReference type="OrthoDB" id="6510177at2759"/>
<accession>A0A8S1H6X8</accession>
<dbReference type="Pfam" id="PF12349">
    <property type="entry name" value="Sterol-sensing"/>
    <property type="match status" value="1"/>
</dbReference>
<feature type="transmembrane region" description="Helical" evidence="12">
    <location>
        <begin position="661"/>
        <end position="679"/>
    </location>
</feature>
<evidence type="ECO:0000259" key="13">
    <source>
        <dbReference type="PROSITE" id="PS50156"/>
    </source>
</evidence>
<keyword evidence="5" id="KW-0732">Signal</keyword>
<dbReference type="Gene3D" id="1.20.1640.10">
    <property type="entry name" value="Multidrug efflux transporter AcrB transmembrane domain"/>
    <property type="match status" value="2"/>
</dbReference>
<dbReference type="GO" id="GO:0015485">
    <property type="term" value="F:cholesterol binding"/>
    <property type="evidence" value="ECO:0007669"/>
    <property type="project" value="TreeGrafter"/>
</dbReference>
<evidence type="ECO:0000256" key="6">
    <source>
        <dbReference type="ARBA" id="ARBA00022989"/>
    </source>
</evidence>
<evidence type="ECO:0000256" key="2">
    <source>
        <dbReference type="ARBA" id="ARBA00005585"/>
    </source>
</evidence>
<name>A0A8S1H6X8_9PELO</name>
<feature type="transmembrane region" description="Helical" evidence="12">
    <location>
        <begin position="1182"/>
        <end position="1203"/>
    </location>
</feature>